<sequence length="38" mass="4381">MPQADVKLAALSEGYQSGPQFVLDSSCDRWFYEVEHFE</sequence>
<accession>A0ABU2B4X1</accession>
<evidence type="ECO:0000313" key="2">
    <source>
        <dbReference type="Proteomes" id="UP001183794"/>
    </source>
</evidence>
<protein>
    <submittedName>
        <fullName evidence="1">Uncharacterized protein</fullName>
    </submittedName>
</protein>
<gene>
    <name evidence="1" type="ORF">J2S62_002573</name>
</gene>
<evidence type="ECO:0000313" key="1">
    <source>
        <dbReference type="EMBL" id="MDR7348316.1"/>
    </source>
</evidence>
<reference evidence="1 2" key="1">
    <citation type="submission" date="2023-07" db="EMBL/GenBank/DDBJ databases">
        <title>Sequencing the genomes of 1000 actinobacteria strains.</title>
        <authorList>
            <person name="Klenk H.-P."/>
        </authorList>
    </citation>
    <scope>NUCLEOTIDE SEQUENCE [LARGE SCALE GENOMIC DNA]</scope>
    <source>
        <strain evidence="1 2">DSM 22966</strain>
    </source>
</reference>
<organism evidence="1 2">
    <name type="scientific">Enteractinococcus fodinae</name>
    <dbReference type="NCBI Taxonomy" id="684663"/>
    <lineage>
        <taxon>Bacteria</taxon>
        <taxon>Bacillati</taxon>
        <taxon>Actinomycetota</taxon>
        <taxon>Actinomycetes</taxon>
        <taxon>Micrococcales</taxon>
        <taxon>Micrococcaceae</taxon>
    </lineage>
</organism>
<keyword evidence="2" id="KW-1185">Reference proteome</keyword>
<dbReference type="EMBL" id="JAVDYJ010000001">
    <property type="protein sequence ID" value="MDR7348316.1"/>
    <property type="molecule type" value="Genomic_DNA"/>
</dbReference>
<proteinExistence type="predicted"/>
<comment type="caution">
    <text evidence="1">The sequence shown here is derived from an EMBL/GenBank/DDBJ whole genome shotgun (WGS) entry which is preliminary data.</text>
</comment>
<name>A0ABU2B4X1_9MICC</name>
<dbReference type="Proteomes" id="UP001183794">
    <property type="component" value="Unassembled WGS sequence"/>
</dbReference>